<name>A0A0D9Y9C0_9ORYZ</name>
<accession>A0A0D9Y9C0</accession>
<proteinExistence type="predicted"/>
<feature type="compositionally biased region" description="Acidic residues" evidence="1">
    <location>
        <begin position="142"/>
        <end position="153"/>
    </location>
</feature>
<feature type="region of interest" description="Disordered" evidence="1">
    <location>
        <begin position="135"/>
        <end position="188"/>
    </location>
</feature>
<reference evidence="2" key="3">
    <citation type="submission" date="2018-05" db="EMBL/GenBank/DDBJ databases">
        <title>OgluRS3 (Oryza glumaepatula Reference Sequence Version 3).</title>
        <authorList>
            <person name="Zhang J."/>
            <person name="Kudrna D."/>
            <person name="Lee S."/>
            <person name="Talag J."/>
            <person name="Welchert J."/>
            <person name="Wing R.A."/>
        </authorList>
    </citation>
    <scope>NUCLEOTIDE SEQUENCE [LARGE SCALE GENOMIC DNA]</scope>
</reference>
<evidence type="ECO:0000313" key="3">
    <source>
        <dbReference type="Proteomes" id="UP000026961"/>
    </source>
</evidence>
<feature type="compositionally biased region" description="Basic and acidic residues" evidence="1">
    <location>
        <begin position="154"/>
        <end position="167"/>
    </location>
</feature>
<feature type="compositionally biased region" description="Pro residues" evidence="1">
    <location>
        <begin position="10"/>
        <end position="24"/>
    </location>
</feature>
<evidence type="ECO:0000256" key="1">
    <source>
        <dbReference type="SAM" id="MobiDB-lite"/>
    </source>
</evidence>
<sequence>MAAAASSSWPPSPASPPLPAPPPTMGTESPRPLDRETGAPLPKTENADVGPVDGASEISALGGDGLYDYIEPEDHEEEDAYGDPVDPLEWDDYARRNGTHVSYRGIVADFNRVPIDFNINAGYSPSLELMGLVADDYSLPDPGDEEDKDDDWNTDEKAPPLASHDKNAYWNDDDDGSSGYLPPRKKQK</sequence>
<reference evidence="2" key="2">
    <citation type="submission" date="2015-04" db="UniProtKB">
        <authorList>
            <consortium name="EnsemblPlants"/>
        </authorList>
    </citation>
    <scope>IDENTIFICATION</scope>
</reference>
<evidence type="ECO:0000313" key="2">
    <source>
        <dbReference type="EnsemblPlants" id="OGLUM01G20070.3"/>
    </source>
</evidence>
<dbReference type="Gramene" id="OGLUM01G20070.3">
    <property type="protein sequence ID" value="OGLUM01G20070.3"/>
    <property type="gene ID" value="OGLUM01G20070"/>
</dbReference>
<protein>
    <submittedName>
        <fullName evidence="2">Uncharacterized protein</fullName>
    </submittedName>
</protein>
<dbReference type="EnsemblPlants" id="OGLUM01G20070.3">
    <property type="protein sequence ID" value="OGLUM01G20070.3"/>
    <property type="gene ID" value="OGLUM01G20070"/>
</dbReference>
<dbReference type="AlphaFoldDB" id="A0A0D9Y9C0"/>
<feature type="region of interest" description="Disordered" evidence="1">
    <location>
        <begin position="1"/>
        <end position="86"/>
    </location>
</feature>
<keyword evidence="3" id="KW-1185">Reference proteome</keyword>
<organism evidence="2">
    <name type="scientific">Oryza glumipatula</name>
    <dbReference type="NCBI Taxonomy" id="40148"/>
    <lineage>
        <taxon>Eukaryota</taxon>
        <taxon>Viridiplantae</taxon>
        <taxon>Streptophyta</taxon>
        <taxon>Embryophyta</taxon>
        <taxon>Tracheophyta</taxon>
        <taxon>Spermatophyta</taxon>
        <taxon>Magnoliopsida</taxon>
        <taxon>Liliopsida</taxon>
        <taxon>Poales</taxon>
        <taxon>Poaceae</taxon>
        <taxon>BOP clade</taxon>
        <taxon>Oryzoideae</taxon>
        <taxon>Oryzeae</taxon>
        <taxon>Oryzinae</taxon>
        <taxon>Oryza</taxon>
    </lineage>
</organism>
<reference evidence="2" key="1">
    <citation type="submission" date="2013-08" db="EMBL/GenBank/DDBJ databases">
        <title>Oryza genome evolution.</title>
        <authorList>
            <person name="Wing R.A."/>
            <person name="Panaud O."/>
            <person name="Oliveira A.C."/>
        </authorList>
    </citation>
    <scope>NUCLEOTIDE SEQUENCE</scope>
</reference>
<dbReference type="Proteomes" id="UP000026961">
    <property type="component" value="Chromosome 1"/>
</dbReference>
<feature type="compositionally biased region" description="Acidic residues" evidence="1">
    <location>
        <begin position="70"/>
        <end position="86"/>
    </location>
</feature>
<dbReference type="HOGENOM" id="CLU_1443133_0_0_1"/>